<evidence type="ECO:0008006" key="3">
    <source>
        <dbReference type="Google" id="ProtNLM"/>
    </source>
</evidence>
<sequence length="164" mass="18022">MVLTYQTPAGVVNLRFRCIDERCVKNEQGQYLHTVGLAEQHEGHPKYLSSEGAGGNLYGVLDLKKDSPFICVTEGEIDRDTLSVLAGLPAVGVPGVDTWQKHFSRCLEDFEVIYAFGDGDKAGGKFSNFLARETRARPIRMPAGEDCNSIYVKEGAGGLRRLIE</sequence>
<gene>
    <name evidence="1" type="ORF">H1D24_38335</name>
</gene>
<name>A0A7W0IDN9_9ACTN</name>
<dbReference type="Proteomes" id="UP000545761">
    <property type="component" value="Unassembled WGS sequence"/>
</dbReference>
<dbReference type="CDD" id="cd01029">
    <property type="entry name" value="TOPRIM_primases"/>
    <property type="match status" value="1"/>
</dbReference>
<evidence type="ECO:0000313" key="1">
    <source>
        <dbReference type="EMBL" id="MBA2951454.1"/>
    </source>
</evidence>
<reference evidence="1 2" key="1">
    <citation type="submission" date="2020-07" db="EMBL/GenBank/DDBJ databases">
        <title>Streptomyces isolated from Indian soil.</title>
        <authorList>
            <person name="Mandal S."/>
            <person name="Maiti P.K."/>
        </authorList>
    </citation>
    <scope>NUCLEOTIDE SEQUENCE [LARGE SCALE GENOMIC DNA]</scope>
    <source>
        <strain evidence="1 2">PSKA28</strain>
    </source>
</reference>
<organism evidence="1 2">
    <name type="scientific">Streptomyces himalayensis subsp. himalayensis</name>
    <dbReference type="NCBI Taxonomy" id="2756131"/>
    <lineage>
        <taxon>Bacteria</taxon>
        <taxon>Bacillati</taxon>
        <taxon>Actinomycetota</taxon>
        <taxon>Actinomycetes</taxon>
        <taxon>Kitasatosporales</taxon>
        <taxon>Streptomycetaceae</taxon>
        <taxon>Streptomyces</taxon>
        <taxon>Streptomyces himalayensis</taxon>
    </lineage>
</organism>
<dbReference type="EMBL" id="JACEHE010000046">
    <property type="protein sequence ID" value="MBA2951454.1"/>
    <property type="molecule type" value="Genomic_DNA"/>
</dbReference>
<dbReference type="Gene3D" id="3.40.1360.10">
    <property type="match status" value="1"/>
</dbReference>
<dbReference type="AlphaFoldDB" id="A0A7W0IDN9"/>
<evidence type="ECO:0000313" key="2">
    <source>
        <dbReference type="Proteomes" id="UP000545761"/>
    </source>
</evidence>
<protein>
    <recommendedName>
        <fullName evidence="3">DNA primase</fullName>
    </recommendedName>
</protein>
<dbReference type="InterPro" id="IPR034154">
    <property type="entry name" value="TOPRIM_DnaG/twinkle"/>
</dbReference>
<comment type="caution">
    <text evidence="1">The sequence shown here is derived from an EMBL/GenBank/DDBJ whole genome shotgun (WGS) entry which is preliminary data.</text>
</comment>
<proteinExistence type="predicted"/>
<accession>A0A7W0IDN9</accession>
<dbReference type="SUPFAM" id="SSF56731">
    <property type="entry name" value="DNA primase core"/>
    <property type="match status" value="1"/>
</dbReference>